<dbReference type="SUPFAM" id="SSF53474">
    <property type="entry name" value="alpha/beta-Hydrolases"/>
    <property type="match status" value="1"/>
</dbReference>
<evidence type="ECO:0000256" key="1">
    <source>
        <dbReference type="ARBA" id="ARBA00009431"/>
    </source>
</evidence>
<evidence type="ECO:0000256" key="6">
    <source>
        <dbReference type="ARBA" id="ARBA00023180"/>
    </source>
</evidence>
<dbReference type="Proteomes" id="UP001165060">
    <property type="component" value="Unassembled WGS sequence"/>
</dbReference>
<dbReference type="Pfam" id="PF00450">
    <property type="entry name" value="Peptidase_S10"/>
    <property type="match status" value="1"/>
</dbReference>
<evidence type="ECO:0000256" key="2">
    <source>
        <dbReference type="ARBA" id="ARBA00022645"/>
    </source>
</evidence>
<feature type="compositionally biased region" description="Pro residues" evidence="7">
    <location>
        <begin position="31"/>
        <end position="43"/>
    </location>
</feature>
<dbReference type="EMBL" id="BRYB01004584">
    <property type="protein sequence ID" value="GMI33752.1"/>
    <property type="molecule type" value="Genomic_DNA"/>
</dbReference>
<dbReference type="Gene3D" id="3.40.50.1820">
    <property type="entry name" value="alpha/beta hydrolase"/>
    <property type="match status" value="1"/>
</dbReference>
<protein>
    <recommendedName>
        <fullName evidence="11">Serine carboxypeptidase</fullName>
    </recommendedName>
</protein>
<comment type="similarity">
    <text evidence="1">Belongs to the peptidase S10 family.</text>
</comment>
<feature type="compositionally biased region" description="Low complexity" evidence="7">
    <location>
        <begin position="20"/>
        <end position="30"/>
    </location>
</feature>
<evidence type="ECO:0000313" key="10">
    <source>
        <dbReference type="Proteomes" id="UP001165060"/>
    </source>
</evidence>
<evidence type="ECO:0000256" key="4">
    <source>
        <dbReference type="ARBA" id="ARBA00022729"/>
    </source>
</evidence>
<dbReference type="InterPro" id="IPR029058">
    <property type="entry name" value="AB_hydrolase_fold"/>
</dbReference>
<evidence type="ECO:0000313" key="9">
    <source>
        <dbReference type="EMBL" id="GMI33752.1"/>
    </source>
</evidence>
<keyword evidence="6" id="KW-0325">Glycoprotein</keyword>
<dbReference type="PANTHER" id="PTHR11802:SF3">
    <property type="entry name" value="RETINOID-INDUCIBLE SERINE CARBOXYPEPTIDASE"/>
    <property type="match status" value="1"/>
</dbReference>
<dbReference type="InterPro" id="IPR001563">
    <property type="entry name" value="Peptidase_S10"/>
</dbReference>
<keyword evidence="4 8" id="KW-0732">Signal</keyword>
<keyword evidence="10" id="KW-1185">Reference proteome</keyword>
<keyword evidence="3" id="KW-0645">Protease</keyword>
<name>A0ABQ6MW32_9STRA</name>
<accession>A0ABQ6MW32</accession>
<keyword evidence="2" id="KW-0121">Carboxypeptidase</keyword>
<proteinExistence type="inferred from homology"/>
<feature type="signal peptide" evidence="8">
    <location>
        <begin position="1"/>
        <end position="19"/>
    </location>
</feature>
<reference evidence="9 10" key="1">
    <citation type="journal article" date="2023" name="Commun. Biol.">
        <title>Genome analysis of Parmales, the sister group of diatoms, reveals the evolutionary specialization of diatoms from phago-mixotrophs to photoautotrophs.</title>
        <authorList>
            <person name="Ban H."/>
            <person name="Sato S."/>
            <person name="Yoshikawa S."/>
            <person name="Yamada K."/>
            <person name="Nakamura Y."/>
            <person name="Ichinomiya M."/>
            <person name="Sato N."/>
            <person name="Blanc-Mathieu R."/>
            <person name="Endo H."/>
            <person name="Kuwata A."/>
            <person name="Ogata H."/>
        </authorList>
    </citation>
    <scope>NUCLEOTIDE SEQUENCE [LARGE SCALE GENOMIC DNA]</scope>
</reference>
<feature type="chain" id="PRO_5045277575" description="Serine carboxypeptidase" evidence="8">
    <location>
        <begin position="20"/>
        <end position="269"/>
    </location>
</feature>
<evidence type="ECO:0000256" key="5">
    <source>
        <dbReference type="ARBA" id="ARBA00022801"/>
    </source>
</evidence>
<evidence type="ECO:0008006" key="11">
    <source>
        <dbReference type="Google" id="ProtNLM"/>
    </source>
</evidence>
<comment type="caution">
    <text evidence="9">The sequence shown here is derived from an EMBL/GenBank/DDBJ whole genome shotgun (WGS) entry which is preliminary data.</text>
</comment>
<evidence type="ECO:0000256" key="3">
    <source>
        <dbReference type="ARBA" id="ARBA00022670"/>
    </source>
</evidence>
<dbReference type="PANTHER" id="PTHR11802">
    <property type="entry name" value="SERINE PROTEASE FAMILY S10 SERINE CARBOXYPEPTIDASE"/>
    <property type="match status" value="1"/>
</dbReference>
<evidence type="ECO:0000256" key="7">
    <source>
        <dbReference type="SAM" id="MobiDB-lite"/>
    </source>
</evidence>
<organism evidence="9 10">
    <name type="scientific">Tetraparma gracilis</name>
    <dbReference type="NCBI Taxonomy" id="2962635"/>
    <lineage>
        <taxon>Eukaryota</taxon>
        <taxon>Sar</taxon>
        <taxon>Stramenopiles</taxon>
        <taxon>Ochrophyta</taxon>
        <taxon>Bolidophyceae</taxon>
        <taxon>Parmales</taxon>
        <taxon>Triparmaceae</taxon>
        <taxon>Tetraparma</taxon>
    </lineage>
</organism>
<feature type="region of interest" description="Disordered" evidence="7">
    <location>
        <begin position="20"/>
        <end position="57"/>
    </location>
</feature>
<sequence length="269" mass="28679">MTPLIPLLLLASSLPLALAKRVPPSSDTPATPDPPSRPQPQPPARSLSSSTPPSPDSYLVTSLPGLAPSAFPTPHFAGHISVTPGSFSASDPDRFFSWFFHPSAPSGAPLSEIPADTPLLIWLNGGPACSSMDGLWLENGPFRLSGAEPPSIAVNEHSWHRAPAYALYVDQPVGTGLSFTTHAKYPRSDAEVNEDFYGFLLNFLKIHSLEAAPVFFAGESHAGHYIPSMIADIRRRNAAGAEVQIDVRGAAIGNGWFDPRSQYDVSGFA</sequence>
<evidence type="ECO:0000256" key="8">
    <source>
        <dbReference type="SAM" id="SignalP"/>
    </source>
</evidence>
<dbReference type="PRINTS" id="PR00724">
    <property type="entry name" value="CRBOXYPTASEC"/>
</dbReference>
<keyword evidence="5" id="KW-0378">Hydrolase</keyword>
<gene>
    <name evidence="9" type="ORF">TeGR_g2201</name>
</gene>